<sequence length="215" mass="22986">MARRRRRRPSYIHPPTHLVTASTHPERRRHSTGRCLVAITVATAVHACLYAPNGVTRDVGVPTGPIACPKGSAAPPGTRPAPCRSSGRCCPLSISPPRPPPPPLSPSSPALRPVVPHPSHPYERRGHSTRRLSMRKMRSPAISAPAPNRVTFVVDAPSAYGPSRGTKFTRLPRPLNAAGVHPAPFWYHLSSPPVAASRCSGMRGRAVATAPHPSD</sequence>
<organism evidence="2 3">
    <name type="scientific">Hypholoma sublateritium (strain FD-334 SS-4)</name>
    <dbReference type="NCBI Taxonomy" id="945553"/>
    <lineage>
        <taxon>Eukaryota</taxon>
        <taxon>Fungi</taxon>
        <taxon>Dikarya</taxon>
        <taxon>Basidiomycota</taxon>
        <taxon>Agaricomycotina</taxon>
        <taxon>Agaricomycetes</taxon>
        <taxon>Agaricomycetidae</taxon>
        <taxon>Agaricales</taxon>
        <taxon>Agaricineae</taxon>
        <taxon>Strophariaceae</taxon>
        <taxon>Hypholoma</taxon>
    </lineage>
</organism>
<accession>A0A0D2M553</accession>
<feature type="region of interest" description="Disordered" evidence="1">
    <location>
        <begin position="94"/>
        <end position="133"/>
    </location>
</feature>
<evidence type="ECO:0000256" key="1">
    <source>
        <dbReference type="SAM" id="MobiDB-lite"/>
    </source>
</evidence>
<proteinExistence type="predicted"/>
<name>A0A0D2M553_HYPSF</name>
<evidence type="ECO:0000313" key="3">
    <source>
        <dbReference type="Proteomes" id="UP000054270"/>
    </source>
</evidence>
<dbReference type="Proteomes" id="UP000054270">
    <property type="component" value="Unassembled WGS sequence"/>
</dbReference>
<protein>
    <submittedName>
        <fullName evidence="2">Uncharacterized protein</fullName>
    </submittedName>
</protein>
<dbReference type="AlphaFoldDB" id="A0A0D2M553"/>
<feature type="region of interest" description="Disordered" evidence="1">
    <location>
        <begin position="1"/>
        <end position="29"/>
    </location>
</feature>
<evidence type="ECO:0000313" key="2">
    <source>
        <dbReference type="EMBL" id="KJA18308.1"/>
    </source>
</evidence>
<feature type="compositionally biased region" description="Basic residues" evidence="1">
    <location>
        <begin position="1"/>
        <end position="10"/>
    </location>
</feature>
<dbReference type="EMBL" id="KN817590">
    <property type="protein sequence ID" value="KJA18308.1"/>
    <property type="molecule type" value="Genomic_DNA"/>
</dbReference>
<feature type="compositionally biased region" description="Pro residues" evidence="1">
    <location>
        <begin position="94"/>
        <end position="106"/>
    </location>
</feature>
<gene>
    <name evidence="2" type="ORF">HYPSUDRAFT_205429</name>
</gene>
<reference evidence="3" key="1">
    <citation type="submission" date="2014-04" db="EMBL/GenBank/DDBJ databases">
        <title>Evolutionary Origins and Diversification of the Mycorrhizal Mutualists.</title>
        <authorList>
            <consortium name="DOE Joint Genome Institute"/>
            <consortium name="Mycorrhizal Genomics Consortium"/>
            <person name="Kohler A."/>
            <person name="Kuo A."/>
            <person name="Nagy L.G."/>
            <person name="Floudas D."/>
            <person name="Copeland A."/>
            <person name="Barry K.W."/>
            <person name="Cichocki N."/>
            <person name="Veneault-Fourrey C."/>
            <person name="LaButti K."/>
            <person name="Lindquist E.A."/>
            <person name="Lipzen A."/>
            <person name="Lundell T."/>
            <person name="Morin E."/>
            <person name="Murat C."/>
            <person name="Riley R."/>
            <person name="Ohm R."/>
            <person name="Sun H."/>
            <person name="Tunlid A."/>
            <person name="Henrissat B."/>
            <person name="Grigoriev I.V."/>
            <person name="Hibbett D.S."/>
            <person name="Martin F."/>
        </authorList>
    </citation>
    <scope>NUCLEOTIDE SEQUENCE [LARGE SCALE GENOMIC DNA]</scope>
    <source>
        <strain evidence="3">FD-334 SS-4</strain>
    </source>
</reference>
<keyword evidence="3" id="KW-1185">Reference proteome</keyword>